<organism evidence="11 12">
    <name type="scientific">Neorhizobium galegae bv. officinalis</name>
    <dbReference type="NCBI Taxonomy" id="323656"/>
    <lineage>
        <taxon>Bacteria</taxon>
        <taxon>Pseudomonadati</taxon>
        <taxon>Pseudomonadota</taxon>
        <taxon>Alphaproteobacteria</taxon>
        <taxon>Hyphomicrobiales</taxon>
        <taxon>Rhizobiaceae</taxon>
        <taxon>Rhizobium/Agrobacterium group</taxon>
        <taxon>Neorhizobium</taxon>
    </lineage>
</organism>
<gene>
    <name evidence="11" type="ORF">NGAL_HAMBI1145_17190</name>
</gene>
<feature type="transmembrane region" description="Helical" evidence="9">
    <location>
        <begin position="20"/>
        <end position="41"/>
    </location>
</feature>
<keyword evidence="3" id="KW-1003">Cell membrane</keyword>
<evidence type="ECO:0000256" key="8">
    <source>
        <dbReference type="ARBA" id="ARBA00038436"/>
    </source>
</evidence>
<feature type="domain" description="Tripartite ATP-independent periplasmic transporters DctQ component" evidence="10">
    <location>
        <begin position="27"/>
        <end position="148"/>
    </location>
</feature>
<evidence type="ECO:0000313" key="11">
    <source>
        <dbReference type="EMBL" id="CDZ33214.1"/>
    </source>
</evidence>
<evidence type="ECO:0000256" key="6">
    <source>
        <dbReference type="ARBA" id="ARBA00022989"/>
    </source>
</evidence>
<dbReference type="PANTHER" id="PTHR35011">
    <property type="entry name" value="2,3-DIKETO-L-GULONATE TRAP TRANSPORTER SMALL PERMEASE PROTEIN YIAM"/>
    <property type="match status" value="1"/>
</dbReference>
<keyword evidence="2 9" id="KW-0813">Transport</keyword>
<feature type="transmembrane region" description="Helical" evidence="9">
    <location>
        <begin position="53"/>
        <end position="69"/>
    </location>
</feature>
<dbReference type="InterPro" id="IPR055348">
    <property type="entry name" value="DctQ"/>
</dbReference>
<dbReference type="Pfam" id="PF04290">
    <property type="entry name" value="DctQ"/>
    <property type="match status" value="1"/>
</dbReference>
<dbReference type="RefSeq" id="WP_046665953.1">
    <property type="nucleotide sequence ID" value="NZ_CCRH01000004.1"/>
</dbReference>
<evidence type="ECO:0000256" key="2">
    <source>
        <dbReference type="ARBA" id="ARBA00022448"/>
    </source>
</evidence>
<comment type="function">
    <text evidence="9">Part of the tripartite ATP-independent periplasmic (TRAP) transport system.</text>
</comment>
<keyword evidence="6 9" id="KW-1133">Transmembrane helix</keyword>
<sequence>MNSKLIAAGGWLRRRAENLLALMLLGMFVAFVLQIVFRYILNLSVGWTNEISVVLWIWIVLFGAAFVVREVEEIRFDFFWASAGDRARRVMQIICAMALVVLFGISLPAVIDYVTFMKVESTAYLKIRFDYLYSIYIVFAVAMIVRYIWLGVLAVRGRAPEAFDPTKAGSGV</sequence>
<evidence type="ECO:0000313" key="12">
    <source>
        <dbReference type="Proteomes" id="UP000046176"/>
    </source>
</evidence>
<evidence type="ECO:0000256" key="3">
    <source>
        <dbReference type="ARBA" id="ARBA00022475"/>
    </source>
</evidence>
<name>A0A0T7FDY1_NEOGA</name>
<reference evidence="11 12" key="1">
    <citation type="submission" date="2014-08" db="EMBL/GenBank/DDBJ databases">
        <authorList>
            <person name="Chen Y.-H."/>
        </authorList>
    </citation>
    <scope>NUCLEOTIDE SEQUENCE [LARGE SCALE GENOMIC DNA]</scope>
</reference>
<evidence type="ECO:0000259" key="10">
    <source>
        <dbReference type="Pfam" id="PF04290"/>
    </source>
</evidence>
<dbReference type="GO" id="GO:0005886">
    <property type="term" value="C:plasma membrane"/>
    <property type="evidence" value="ECO:0007669"/>
    <property type="project" value="UniProtKB-SubCell"/>
</dbReference>
<keyword evidence="5 9" id="KW-0812">Transmembrane</keyword>
<evidence type="ECO:0000256" key="7">
    <source>
        <dbReference type="ARBA" id="ARBA00023136"/>
    </source>
</evidence>
<keyword evidence="7 9" id="KW-0472">Membrane</keyword>
<keyword evidence="4 9" id="KW-0997">Cell inner membrane</keyword>
<comment type="subunit">
    <text evidence="9">The complex comprises the extracytoplasmic solute receptor protein and the two transmembrane proteins.</text>
</comment>
<feature type="transmembrane region" description="Helical" evidence="9">
    <location>
        <begin position="90"/>
        <end position="111"/>
    </location>
</feature>
<dbReference type="InterPro" id="IPR007387">
    <property type="entry name" value="TRAP_DctQ"/>
</dbReference>
<dbReference type="GO" id="GO:0022857">
    <property type="term" value="F:transmembrane transporter activity"/>
    <property type="evidence" value="ECO:0007669"/>
    <property type="project" value="UniProtKB-UniRule"/>
</dbReference>
<evidence type="ECO:0000256" key="5">
    <source>
        <dbReference type="ARBA" id="ARBA00022692"/>
    </source>
</evidence>
<dbReference type="EMBL" id="CCRH01000004">
    <property type="protein sequence ID" value="CDZ33214.1"/>
    <property type="molecule type" value="Genomic_DNA"/>
</dbReference>
<dbReference type="Proteomes" id="UP000046176">
    <property type="component" value="Unassembled WGS sequence"/>
</dbReference>
<evidence type="ECO:0000256" key="9">
    <source>
        <dbReference type="RuleBase" id="RU369079"/>
    </source>
</evidence>
<evidence type="ECO:0000256" key="4">
    <source>
        <dbReference type="ARBA" id="ARBA00022519"/>
    </source>
</evidence>
<protein>
    <recommendedName>
        <fullName evidence="9">TRAP transporter small permease protein</fullName>
    </recommendedName>
</protein>
<comment type="similarity">
    <text evidence="8 9">Belongs to the TRAP transporter small permease family.</text>
</comment>
<dbReference type="GO" id="GO:0015740">
    <property type="term" value="P:C4-dicarboxylate transport"/>
    <property type="evidence" value="ECO:0007669"/>
    <property type="project" value="TreeGrafter"/>
</dbReference>
<dbReference type="AlphaFoldDB" id="A0A0T7FDY1"/>
<dbReference type="PANTHER" id="PTHR35011:SF2">
    <property type="entry name" value="2,3-DIKETO-L-GULONATE TRAP TRANSPORTER SMALL PERMEASE PROTEIN YIAM"/>
    <property type="match status" value="1"/>
</dbReference>
<evidence type="ECO:0000256" key="1">
    <source>
        <dbReference type="ARBA" id="ARBA00004429"/>
    </source>
</evidence>
<feature type="transmembrane region" description="Helical" evidence="9">
    <location>
        <begin position="131"/>
        <end position="149"/>
    </location>
</feature>
<dbReference type="OrthoDB" id="4250245at2"/>
<comment type="subcellular location">
    <subcellularLocation>
        <location evidence="1 9">Cell inner membrane</location>
        <topology evidence="1 9">Multi-pass membrane protein</topology>
    </subcellularLocation>
</comment>
<accession>A0A0T7FDY1</accession>
<proteinExistence type="inferred from homology"/>